<comment type="caution">
    <text evidence="1">The sequence shown here is derived from an EMBL/GenBank/DDBJ whole genome shotgun (WGS) entry which is preliminary data.</text>
</comment>
<evidence type="ECO:0000313" key="1">
    <source>
        <dbReference type="EMBL" id="EPY02958.1"/>
    </source>
</evidence>
<evidence type="ECO:0000313" key="2">
    <source>
        <dbReference type="Proteomes" id="UP000015350"/>
    </source>
</evidence>
<dbReference type="AlphaFoldDB" id="S9SFT8"/>
<sequence>MHALSLKTHHWQAGAPMSGYWTGYQMGQQAAQAQNSAANLGHAFARALSGVPALPPLQQQIDQLKTDLNGARAGRSAADAAILALRDCFSRLPSASQQQLLAVLEAEFVPAFLRHSASAGLQYGPGQEAVVAASWKKFATGRS</sequence>
<proteinExistence type="predicted"/>
<dbReference type="EMBL" id="AQPH01000007">
    <property type="protein sequence ID" value="EPY02958.1"/>
    <property type="molecule type" value="Genomic_DNA"/>
</dbReference>
<dbReference type="Proteomes" id="UP000015350">
    <property type="component" value="Unassembled WGS sequence"/>
</dbReference>
<protein>
    <submittedName>
        <fullName evidence="1">Uncharacterized protein</fullName>
    </submittedName>
</protein>
<reference evidence="1 2" key="1">
    <citation type="submission" date="2013-04" db="EMBL/GenBank/DDBJ databases">
        <authorList>
            <person name="Kuznetsov B."/>
            <person name="Ivanovsky R."/>
        </authorList>
    </citation>
    <scope>NUCLEOTIDE SEQUENCE [LARGE SCALE GENOMIC DNA]</scope>
    <source>
        <strain evidence="1 2">MGU-K5</strain>
    </source>
</reference>
<accession>S9SFT8</accession>
<dbReference type="STRING" id="1316936.K678_03517"/>
<gene>
    <name evidence="1" type="ORF">K678_03517</name>
</gene>
<organism evidence="1 2">
    <name type="scientific">Magnetospirillum fulvum MGU-K5</name>
    <dbReference type="NCBI Taxonomy" id="1316936"/>
    <lineage>
        <taxon>Bacteria</taxon>
        <taxon>Pseudomonadati</taxon>
        <taxon>Pseudomonadota</taxon>
        <taxon>Alphaproteobacteria</taxon>
        <taxon>Rhodospirillales</taxon>
        <taxon>Rhodospirillaceae</taxon>
        <taxon>Magnetospirillum</taxon>
    </lineage>
</organism>
<name>S9SFT8_MAGFU</name>